<sequence>MQPVINMITLGVKDLAASTEFYQHGLGFPKVVIDSEGVSFFELAGAWLSLFPWDELAKDAQVSPAGNGFRGMALAQTVASEAKVDAILAQAVSAGGKLIKPGQKVFWGGYSGYFADPDGHLWEIAYNPFMTIGPQEK</sequence>
<feature type="domain" description="VOC" evidence="1">
    <location>
        <begin position="4"/>
        <end position="127"/>
    </location>
</feature>
<keyword evidence="2" id="KW-0223">Dioxygenase</keyword>
<dbReference type="PANTHER" id="PTHR36503:SF1">
    <property type="entry name" value="BLR2520 PROTEIN"/>
    <property type="match status" value="1"/>
</dbReference>
<accession>A0A0H3FA07</accession>
<reference evidence="3" key="1">
    <citation type="submission" date="2011-01" db="EMBL/GenBank/DDBJ databases">
        <title>Complete sequence of chromosome of Rahnella sp. Y9602.</title>
        <authorList>
            <consortium name="US DOE Joint Genome Institute"/>
            <person name="Lucas S."/>
            <person name="Copeland A."/>
            <person name="Lapidus A."/>
            <person name="Cheng J.-F."/>
            <person name="Goodwin L."/>
            <person name="Pitluck S."/>
            <person name="Lu M."/>
            <person name="Detter J.C."/>
            <person name="Han C."/>
            <person name="Tapia R."/>
            <person name="Land M."/>
            <person name="Hauser L."/>
            <person name="Kyrpides N."/>
            <person name="Ivanova N."/>
            <person name="Ovchinnikova G."/>
            <person name="Pagani I."/>
            <person name="Sobecky P.A."/>
            <person name="Martinez R.J."/>
            <person name="Woyke T."/>
        </authorList>
    </citation>
    <scope>NUCLEOTIDE SEQUENCE [LARGE SCALE GENOMIC DNA]</scope>
    <source>
        <strain evidence="3">Y9602</strain>
    </source>
</reference>
<proteinExistence type="predicted"/>
<dbReference type="EMBL" id="CP002505">
    <property type="protein sequence ID" value="ADW73803.1"/>
    <property type="molecule type" value="Genomic_DNA"/>
</dbReference>
<dbReference type="AlphaFoldDB" id="A0A0H3FA07"/>
<dbReference type="Proteomes" id="UP000007257">
    <property type="component" value="Chromosome"/>
</dbReference>
<evidence type="ECO:0000313" key="2">
    <source>
        <dbReference type="EMBL" id="ADW73803.1"/>
    </source>
</evidence>
<dbReference type="CDD" id="cd07251">
    <property type="entry name" value="VOC_like"/>
    <property type="match status" value="1"/>
</dbReference>
<keyword evidence="2" id="KW-0560">Oxidoreductase</keyword>
<dbReference type="RefSeq" id="WP_013575504.1">
    <property type="nucleotide sequence ID" value="NC_015061.1"/>
</dbReference>
<name>A0A0H3FA07_RAHSY</name>
<dbReference type="GO" id="GO:0051213">
    <property type="term" value="F:dioxygenase activity"/>
    <property type="evidence" value="ECO:0007669"/>
    <property type="project" value="UniProtKB-KW"/>
</dbReference>
<dbReference type="Pfam" id="PF00903">
    <property type="entry name" value="Glyoxalase"/>
    <property type="match status" value="1"/>
</dbReference>
<dbReference type="InterPro" id="IPR029068">
    <property type="entry name" value="Glyas_Bleomycin-R_OHBP_Dase"/>
</dbReference>
<dbReference type="KEGG" id="rah:Rahaq_2193"/>
<dbReference type="eggNOG" id="COG0346">
    <property type="taxonomic scope" value="Bacteria"/>
</dbReference>
<dbReference type="PROSITE" id="PS51819">
    <property type="entry name" value="VOC"/>
    <property type="match status" value="1"/>
</dbReference>
<evidence type="ECO:0000313" key="3">
    <source>
        <dbReference type="Proteomes" id="UP000007257"/>
    </source>
</evidence>
<dbReference type="SUPFAM" id="SSF54593">
    <property type="entry name" value="Glyoxalase/Bleomycin resistance protein/Dihydroxybiphenyl dioxygenase"/>
    <property type="match status" value="1"/>
</dbReference>
<gene>
    <name evidence="2" type="ordered locus">Rahaq_2193</name>
</gene>
<evidence type="ECO:0000259" key="1">
    <source>
        <dbReference type="PROSITE" id="PS51819"/>
    </source>
</evidence>
<reference evidence="2 3" key="2">
    <citation type="journal article" date="2012" name="J. Bacteriol.">
        <title>Complete Genome Sequence of Rahnella sp. Strain Y9602, a Gammaproteobacterium Isolate from Metal- and Radionuclide-Contaminated Soil.</title>
        <authorList>
            <person name="Martinez R.J."/>
            <person name="Bruce D."/>
            <person name="Detter C."/>
            <person name="Goodwin L.A."/>
            <person name="Han J."/>
            <person name="Han C.S."/>
            <person name="Held B."/>
            <person name="Land M.L."/>
            <person name="Mikhailova N."/>
            <person name="Nolan M."/>
            <person name="Pennacchio L."/>
            <person name="Pitluck S."/>
            <person name="Tapia R."/>
            <person name="Woyke T."/>
            <person name="Sobecky P.A."/>
        </authorList>
    </citation>
    <scope>NUCLEOTIDE SEQUENCE [LARGE SCALE GENOMIC DNA]</scope>
    <source>
        <strain evidence="2 3">Y9602</strain>
    </source>
</reference>
<dbReference type="InterPro" id="IPR037523">
    <property type="entry name" value="VOC_core"/>
</dbReference>
<organism evidence="2 3">
    <name type="scientific">Rahnella sp. (strain Y9602)</name>
    <dbReference type="NCBI Taxonomy" id="2703885"/>
    <lineage>
        <taxon>Bacteria</taxon>
        <taxon>Pseudomonadati</taxon>
        <taxon>Pseudomonadota</taxon>
        <taxon>Gammaproteobacteria</taxon>
        <taxon>Enterobacterales</taxon>
        <taxon>Yersiniaceae</taxon>
        <taxon>Rahnella</taxon>
    </lineage>
</organism>
<dbReference type="InterPro" id="IPR004360">
    <property type="entry name" value="Glyas_Fos-R_dOase_dom"/>
</dbReference>
<dbReference type="Gene3D" id="3.10.180.10">
    <property type="entry name" value="2,3-Dihydroxybiphenyl 1,2-Dioxygenase, domain 1"/>
    <property type="match status" value="1"/>
</dbReference>
<protein>
    <submittedName>
        <fullName evidence="2">Glyoxalase/bleomycin resistance protein/dioxygenase</fullName>
    </submittedName>
</protein>
<dbReference type="HOGENOM" id="CLU_046006_18_0_6"/>
<dbReference type="PANTHER" id="PTHR36503">
    <property type="entry name" value="BLR2520 PROTEIN"/>
    <property type="match status" value="1"/>
</dbReference>
<dbReference type="OrthoDB" id="4265398at2"/>